<dbReference type="AlphaFoldDB" id="A0A8X6Y6I4"/>
<protein>
    <submittedName>
        <fullName evidence="1">Uncharacterized protein</fullName>
    </submittedName>
</protein>
<accession>A0A8X6Y6I4</accession>
<reference evidence="1" key="1">
    <citation type="submission" date="2020-08" db="EMBL/GenBank/DDBJ databases">
        <title>Multicomponent nature underlies the extraordinary mechanical properties of spider dragline silk.</title>
        <authorList>
            <person name="Kono N."/>
            <person name="Nakamura H."/>
            <person name="Mori M."/>
            <person name="Yoshida Y."/>
            <person name="Ohtoshi R."/>
            <person name="Malay A.D."/>
            <person name="Moran D.A.P."/>
            <person name="Tomita M."/>
            <person name="Numata K."/>
            <person name="Arakawa K."/>
        </authorList>
    </citation>
    <scope>NUCLEOTIDE SEQUENCE</scope>
</reference>
<dbReference type="OrthoDB" id="6407690at2759"/>
<dbReference type="EMBL" id="BMAV01016316">
    <property type="protein sequence ID" value="GFY67016.1"/>
    <property type="molecule type" value="Genomic_DNA"/>
</dbReference>
<dbReference type="Proteomes" id="UP000886998">
    <property type="component" value="Unassembled WGS sequence"/>
</dbReference>
<comment type="caution">
    <text evidence="1">The sequence shown here is derived from an EMBL/GenBank/DDBJ whole genome shotgun (WGS) entry which is preliminary data.</text>
</comment>
<evidence type="ECO:0000313" key="1">
    <source>
        <dbReference type="EMBL" id="GFY67016.1"/>
    </source>
</evidence>
<gene>
    <name evidence="1" type="primary">NCL1_45747</name>
    <name evidence="1" type="ORF">TNIN_250751</name>
</gene>
<name>A0A8X6Y6I4_9ARAC</name>
<sequence length="282" mass="34644">MEIKRWYDSHRCIVRDDNLDLQNKLNWFSFGIIDRLQTARNFIQDENMNIRERFHLACVYYFEDDVQMFWRNMSTADRFYARRRLPRTRSLELWLQSLHRNLPLNWEEISVNERPHFFRSNALGMRRYFANLRGTEMRYRCIYFALETGNAHHFDLYSCLRLLHIGELNAMFNRLPKAKFYELFQIFLQWPFQIIFLDVVNDFHQHINEVVFRGLVIFILYDKLEMGWKDYPYVNLFQCFWNLLSAKFEKCVMNDKLHVLVKYVLKSSKDFDITEYLNLKNE</sequence>
<keyword evidence="2" id="KW-1185">Reference proteome</keyword>
<evidence type="ECO:0000313" key="2">
    <source>
        <dbReference type="Proteomes" id="UP000886998"/>
    </source>
</evidence>
<organism evidence="1 2">
    <name type="scientific">Trichonephila inaurata madagascariensis</name>
    <dbReference type="NCBI Taxonomy" id="2747483"/>
    <lineage>
        <taxon>Eukaryota</taxon>
        <taxon>Metazoa</taxon>
        <taxon>Ecdysozoa</taxon>
        <taxon>Arthropoda</taxon>
        <taxon>Chelicerata</taxon>
        <taxon>Arachnida</taxon>
        <taxon>Araneae</taxon>
        <taxon>Araneomorphae</taxon>
        <taxon>Entelegynae</taxon>
        <taxon>Araneoidea</taxon>
        <taxon>Nephilidae</taxon>
        <taxon>Trichonephila</taxon>
        <taxon>Trichonephila inaurata</taxon>
    </lineage>
</organism>
<proteinExistence type="predicted"/>